<name>A0A513PWS8_9CAUD</name>
<dbReference type="EMBL" id="MK368614">
    <property type="protein sequence ID" value="QAU04357.1"/>
    <property type="molecule type" value="Genomic_DNA"/>
</dbReference>
<keyword evidence="2" id="KW-1185">Reference proteome</keyword>
<sequence>MATLTLTQATIGLSSMYQDHYLRAHSLNLSAGDANQLLAGRLGNTNRVAPTDLHDIASRSGGVATQAGGVANVEDGWATARGLASLEFAIEGASPIMQQSLTVYGYMYGGSPAQTGGALPEDAMFVPVRMWMVETSMATDHTGFPMETRQMSQSGTYLMNDPNYVGGNDGLHTIRPMDVINSASALAAFDEDDQPAGMLDGFGGSSGGMLATAGMNISKANNASTVDYAAKILGAATMASFENEMRGDRFEAISSATGMSTIKEVSLEDNPFIRVMRRQLGHVNMCNFRGFSMIEIATVFENFGQVTNVTLTDQSAFNVVDHRYDSDTMGGANFQTLIASELNNIGNAVMDANRLSYIHIRATNDVQQDGGQVLVNDLPVMYQLGQSAPLVNKDPDWQYNATAAVENLIYQFYSKYNAPVIHDRMIVDIELQLSLFGESHITVTINGERDKPHTEVFGTMAGNRFDPTLVSNQGLNQSVTGFYSNLKEYMNFQ</sequence>
<accession>A0A513PWS8</accession>
<dbReference type="GeneID" id="55613570"/>
<dbReference type="KEGG" id="vg:55613570"/>
<proteinExistence type="predicted"/>
<organism evidence="1 2">
    <name type="scientific">Vibrio phage 2 TSL-2019</name>
    <dbReference type="NCBI Taxonomy" id="2508172"/>
    <lineage>
        <taxon>Viruses</taxon>
        <taxon>Duplodnaviria</taxon>
        <taxon>Heunggongvirae</taxon>
        <taxon>Uroviricota</taxon>
        <taxon>Caudoviricetes</taxon>
        <taxon>Chimalliviridae</taxon>
        <taxon>Gorgonvirinae</taxon>
        <taxon>Aphroditevirus</taxon>
        <taxon>Aphroditevirus av2TSL2019</taxon>
    </lineage>
</organism>
<evidence type="ECO:0000313" key="1">
    <source>
        <dbReference type="EMBL" id="QAU04357.1"/>
    </source>
</evidence>
<dbReference type="Proteomes" id="UP000320660">
    <property type="component" value="Segment"/>
</dbReference>
<protein>
    <submittedName>
        <fullName evidence="1">Uncharacterized protein</fullName>
    </submittedName>
</protein>
<reference evidence="1 2" key="1">
    <citation type="submission" date="2019-01" db="EMBL/GenBank/DDBJ databases">
        <authorList>
            <person name="Le T.S."/>
            <person name="Kurtboke I."/>
        </authorList>
    </citation>
    <scope>NUCLEOTIDE SEQUENCE [LARGE SCALE GENOMIC DNA]</scope>
</reference>
<evidence type="ECO:0000313" key="2">
    <source>
        <dbReference type="Proteomes" id="UP000320660"/>
    </source>
</evidence>
<dbReference type="RefSeq" id="YP_009843304.1">
    <property type="nucleotide sequence ID" value="NC_048747.1"/>
</dbReference>